<protein>
    <recommendedName>
        <fullName evidence="13">Polyketide synthase</fullName>
    </recommendedName>
</protein>
<dbReference type="Pfam" id="PF00107">
    <property type="entry name" value="ADH_zinc_N"/>
    <property type="match status" value="1"/>
</dbReference>
<dbReference type="Pfam" id="PF00550">
    <property type="entry name" value="PP-binding"/>
    <property type="match status" value="1"/>
</dbReference>
<evidence type="ECO:0000256" key="7">
    <source>
        <dbReference type="ARBA" id="ARBA00023315"/>
    </source>
</evidence>
<feature type="region of interest" description="C-terminal hotdog fold" evidence="8">
    <location>
        <begin position="977"/>
        <end position="1132"/>
    </location>
</feature>
<dbReference type="InterPro" id="IPR042104">
    <property type="entry name" value="PKS_dehydratase_sf"/>
</dbReference>
<dbReference type="Pfam" id="PF14765">
    <property type="entry name" value="PS-DH"/>
    <property type="match status" value="1"/>
</dbReference>
<evidence type="ECO:0000256" key="6">
    <source>
        <dbReference type="ARBA" id="ARBA00023268"/>
    </source>
</evidence>
<dbReference type="InterPro" id="IPR002364">
    <property type="entry name" value="Quin_OxRdtase/zeta-crystal_CS"/>
</dbReference>
<dbReference type="Gene3D" id="1.10.1200.10">
    <property type="entry name" value="ACP-like"/>
    <property type="match status" value="1"/>
</dbReference>
<organism evidence="12">
    <name type="scientific">Pestalotiopsis sp</name>
    <dbReference type="NCBI Taxonomy" id="36460"/>
    <lineage>
        <taxon>Eukaryota</taxon>
        <taxon>Fungi</taxon>
        <taxon>Dikarya</taxon>
        <taxon>Ascomycota</taxon>
        <taxon>Pezizomycotina</taxon>
        <taxon>Sordariomycetes</taxon>
        <taxon>Xylariomycetidae</taxon>
        <taxon>Amphisphaeriales</taxon>
        <taxon>Sporocadaceae</taxon>
        <taxon>Pestalotiopsis</taxon>
    </lineage>
</organism>
<dbReference type="Gene3D" id="3.90.180.10">
    <property type="entry name" value="Medium-chain alcohol dehydrogenases, catalytic domain"/>
    <property type="match status" value="1"/>
</dbReference>
<evidence type="ECO:0000259" key="10">
    <source>
        <dbReference type="PROSITE" id="PS52004"/>
    </source>
</evidence>
<dbReference type="InterPro" id="IPR016039">
    <property type="entry name" value="Thiolase-like"/>
</dbReference>
<dbReference type="SUPFAM" id="SSF47336">
    <property type="entry name" value="ACP-like"/>
    <property type="match status" value="1"/>
</dbReference>
<dbReference type="InterPro" id="IPR014043">
    <property type="entry name" value="Acyl_transferase_dom"/>
</dbReference>
<dbReference type="InterPro" id="IPR049552">
    <property type="entry name" value="PKS_DH_N"/>
</dbReference>
<dbReference type="Gene3D" id="3.40.50.720">
    <property type="entry name" value="NAD(P)-binding Rossmann-like Domain"/>
    <property type="match status" value="2"/>
</dbReference>
<dbReference type="CDD" id="cd05195">
    <property type="entry name" value="enoyl_red"/>
    <property type="match status" value="1"/>
</dbReference>
<dbReference type="InterPro" id="IPR049900">
    <property type="entry name" value="PKS_mFAS_DH"/>
</dbReference>
<dbReference type="InterPro" id="IPR036291">
    <property type="entry name" value="NAD(P)-bd_dom_sf"/>
</dbReference>
<keyword evidence="1" id="KW-0596">Phosphopantetheine</keyword>
<dbReference type="Pfam" id="PF21089">
    <property type="entry name" value="PKS_DH_N"/>
    <property type="match status" value="1"/>
</dbReference>
<dbReference type="SMART" id="SM00826">
    <property type="entry name" value="PKS_DH"/>
    <property type="match status" value="1"/>
</dbReference>
<dbReference type="PROSITE" id="PS00606">
    <property type="entry name" value="KS3_1"/>
    <property type="match status" value="1"/>
</dbReference>
<dbReference type="InterPro" id="IPR049551">
    <property type="entry name" value="PKS_DH_C"/>
</dbReference>
<dbReference type="GO" id="GO:1901336">
    <property type="term" value="P:lactone biosynthetic process"/>
    <property type="evidence" value="ECO:0007669"/>
    <property type="project" value="UniProtKB-ARBA"/>
</dbReference>
<dbReference type="InterPro" id="IPR050091">
    <property type="entry name" value="PKS_NRPS_Biosynth_Enz"/>
</dbReference>
<dbReference type="SMART" id="SM00829">
    <property type="entry name" value="PKS_ER"/>
    <property type="match status" value="1"/>
</dbReference>
<keyword evidence="6" id="KW-0511">Multifunctional enzyme</keyword>
<dbReference type="Pfam" id="PF08659">
    <property type="entry name" value="KR"/>
    <property type="match status" value="1"/>
</dbReference>
<dbReference type="InterPro" id="IPR013968">
    <property type="entry name" value="PKS_KR"/>
</dbReference>
<dbReference type="PANTHER" id="PTHR43775">
    <property type="entry name" value="FATTY ACID SYNTHASE"/>
    <property type="match status" value="1"/>
</dbReference>
<dbReference type="InterPro" id="IPR013154">
    <property type="entry name" value="ADH-like_N"/>
</dbReference>
<keyword evidence="4" id="KW-0521">NADP</keyword>
<dbReference type="FunFam" id="3.40.50.720:FF:000209">
    <property type="entry name" value="Polyketide synthase Pks12"/>
    <property type="match status" value="1"/>
</dbReference>
<evidence type="ECO:0000256" key="8">
    <source>
        <dbReference type="PROSITE-ProRule" id="PRU01363"/>
    </source>
</evidence>
<dbReference type="Gene3D" id="3.40.47.10">
    <property type="match status" value="1"/>
</dbReference>
<feature type="domain" description="PKS/mFAS DH" evidence="11">
    <location>
        <begin position="826"/>
        <end position="1132"/>
    </location>
</feature>
<dbReference type="PROSITE" id="PS50075">
    <property type="entry name" value="CARRIER"/>
    <property type="match status" value="1"/>
</dbReference>
<dbReference type="GO" id="GO:0044550">
    <property type="term" value="P:secondary metabolite biosynthetic process"/>
    <property type="evidence" value="ECO:0007669"/>
    <property type="project" value="UniProtKB-ARBA"/>
</dbReference>
<evidence type="ECO:0000313" key="12">
    <source>
        <dbReference type="EMBL" id="UPN67566.1"/>
    </source>
</evidence>
<dbReference type="GO" id="GO:0004312">
    <property type="term" value="F:fatty acid synthase activity"/>
    <property type="evidence" value="ECO:0007669"/>
    <property type="project" value="TreeGrafter"/>
</dbReference>
<dbReference type="Pfam" id="PF00109">
    <property type="entry name" value="ketoacyl-synt"/>
    <property type="match status" value="1"/>
</dbReference>
<dbReference type="PROSITE" id="PS52019">
    <property type="entry name" value="PKS_MFAS_DH"/>
    <property type="match status" value="1"/>
</dbReference>
<name>A0A8U0AS51_PESTX</name>
<keyword evidence="3" id="KW-0808">Transferase</keyword>
<dbReference type="InterPro" id="IPR036736">
    <property type="entry name" value="ACP-like_sf"/>
</dbReference>
<evidence type="ECO:0008006" key="13">
    <source>
        <dbReference type="Google" id="ProtNLM"/>
    </source>
</evidence>
<feature type="region of interest" description="N-terminal hotdog fold" evidence="8">
    <location>
        <begin position="826"/>
        <end position="964"/>
    </location>
</feature>
<dbReference type="InterPro" id="IPR001227">
    <property type="entry name" value="Ac_transferase_dom_sf"/>
</dbReference>
<feature type="active site" description="Proton acceptor; for dehydratase activity" evidence="8">
    <location>
        <position position="858"/>
    </location>
</feature>
<dbReference type="SUPFAM" id="SSF52151">
    <property type="entry name" value="FabD/lysophospholipase-like"/>
    <property type="match status" value="1"/>
</dbReference>
<dbReference type="Gene3D" id="3.40.366.10">
    <property type="entry name" value="Malonyl-Coenzyme A Acyl Carrier Protein, domain 2"/>
    <property type="match status" value="1"/>
</dbReference>
<keyword evidence="7" id="KW-0012">Acyltransferase</keyword>
<dbReference type="PROSITE" id="PS52004">
    <property type="entry name" value="KS3_2"/>
    <property type="match status" value="1"/>
</dbReference>
<dbReference type="InterPro" id="IPR009081">
    <property type="entry name" value="PP-bd_ACP"/>
</dbReference>
<dbReference type="SMR" id="A0A8U0AS51"/>
<evidence type="ECO:0000256" key="4">
    <source>
        <dbReference type="ARBA" id="ARBA00022857"/>
    </source>
</evidence>
<dbReference type="SUPFAM" id="SSF50129">
    <property type="entry name" value="GroES-like"/>
    <property type="match status" value="1"/>
</dbReference>
<proteinExistence type="evidence at transcript level"/>
<evidence type="ECO:0000259" key="11">
    <source>
        <dbReference type="PROSITE" id="PS52019"/>
    </source>
</evidence>
<feature type="domain" description="Ketosynthase family 3 (KS3)" evidence="10">
    <location>
        <begin position="19"/>
        <end position="442"/>
    </location>
</feature>
<dbReference type="Pfam" id="PF08240">
    <property type="entry name" value="ADH_N"/>
    <property type="match status" value="1"/>
</dbReference>
<dbReference type="InterPro" id="IPR016036">
    <property type="entry name" value="Malonyl_transacylase_ACP-bd"/>
</dbReference>
<dbReference type="InterPro" id="IPR020841">
    <property type="entry name" value="PKS_Beta-ketoAc_synthase_dom"/>
</dbReference>
<sequence length="2268" mass="247584">MTSHRDDIQTPKFDPGVQHEPIAIVGMGCRLPGHVSSPSDLWNLLIENKSGHCAVPKSRYNVDGFYHPNAERPGSINSTGGYFLQEDSRAFDNAFFGINNLEASSMDAQQRKLLEVVYESFENAGASLSRIQGSKTGVYIGNFTNDYMLTQYKDPEYFSRYSATGSGMTILSNRVTHCFDLRGPSVVLDTACSSSIYALHFACLALDAHDCDGAVVASANLIQSVEQQLIAVKAGILSPDSICHTFDESANGYGRAEGVSSLYLKRLSDAERDGDPIRCVIRGTAINGNGRTPGIVQPSVDGQEAVIRAAYRRARLPTSETDYVEAHGTGTKVGDPIELEGISRVFRHRTGIPTAVGGIKPNLGHSEGASGLSSIIKLVLALQHGQIPATIGVKNINPSIKLDEWNLDIVRENRPWPKSSTPRASVNSFGFGGANGHAILEAWPMDPRADDCNNIPKDHCINGGGTGEIVVNGSRQPSPVLLTFSSRTEHSMDMLVKTIQVALVELLREWKSMPKVVIGHSSGEIGAAYAAGHLSSYQAIMAAYFRGRTVARNAREGGMIAVGLGKEAAQAFISENDLTKQVSLACFNSPESTTLSGDTDAIEKLLAILQAKGTFARKLATNGKAYHSKHMAEIGHIYQQTLERVWHAHLEQTGKSAVEGDARCVSNVRFISSVTGSESNQGEMATPAYWRANLESPVKFDDAVKGVFGLGPHHLLELGPHSALELPIKQIATPESQDPGYYAYNSALIRGKDSAATLLSLVGSLFLRGNDDMALENILPDDLASGMPQRRVLTDLPHYQWDYTAPILWTEPRAVTEFRNRPFPRHDLLGSQIPGVSKLTATWRNIVDVNKLSWLKDHCLGPSIVFPAAAYIAMAAEAVCQVNGIDLDDCPGVEMGQLNFLTVMDFHAENRPQLEVITEMRRRRITTTLESDKWWEFTVSSIAAEDARPTTHMTALVGLPKVALALPRTINLTKDTLEQRARRVWYDKFTQEGLNWGPHFAVMGEIYCDRARQANVAMATTGLLRGLGDGFDRYIAHPISIDAMLQTAFVATTGGWVDKLRATVPVKMDKVFISAPGLLDLTRRDAFAIDSRSTSVGFGTVNIEAELYNPSGETLIRMEGARCIAYQGNTQQESPEQRNPLCRVAWKPDIMLMDAGADQVLTEYTGYVARTFLGNRVVPESLVQLAAAVDLYAHKNPKAHVLLFDADADTIGILSEVLAAGSPFQRFETLSRATLVNGELRGREITMDEADSDATDEVIITQNKYDLVCSLEELPAGIKDRVAMPATLITGKGVKYDEFSGPNTKVVTGTARNSVNISVISEEAQPRERKKYDVVMVYRTGERSALEYKIYEAMVAYFGYELTLLELSKVNDTTIPSRSIVISTIESEEPILSTISEEEMCLVQKITDRASIILWVCHADFMAGMRPEFAPVLGLSRAVMLEQPSLRFAVFDVDDIIANPGITAHNACNIMDQLLKDDNPEFELSQKGQTIHSARWEPLNELNAQFRLKQDEGILELPIAKAGRSQLYISQPGQMDTIHFIPQEHTQPLPADHVEVEVKSVGMNAKDLYVLGAKVDTKDVSCSCECAGVIVDVGSEVTGLKLGDRVVAIAPGHFGTHERLPRWAVCKLQDDEKFTTASTIPIVFSTAIYGLIHRANIQAGESILIHSAAGGVGLAAIQLARHIGVEIFATVGNNSKKELLSAQFGLDPARIFSSRDTSFLPAIMEATGGRGVDVVLNSLTGELLRSSLEACAEFGRFVEIGKRDILDHASLDMAVFQKNLSLMAFDLSNLFYSQKRGHNELWQSLLVESMNLIRNRTAKPCSPIEIFRASEITQAFRHFSLGTRVGKVAVSFEDGEDRIRVKPRRYQTTFSPSKSYLMIGCLGGLGRSMSKWMISQGARSLVFLGRSGLEKEAARLLIDELLRQGADVEVVQGDVSNYEDVEKCIHKAPLPIGGVIHAAMGLDEALWSSMSHGSWHTSISPKVRGSWNLHNALEKEGRNSQLDFFVLTSSISGSVGTATESNYCAANSFLDAFSRYRNRLGRPAISIGYGMIAEVGYLHEHPGIEALLKRKGITSITEGELLQILDLAIAHQSPATWAPHYDGLVGAHILTGIEFSGLKKQRDRGFEGGNHVLADPRASLLAAAFERSTRGSGRDVAAAAAHQKLPYEVARALASGGSATSALKAVQAIVTDKISNLILLPAEQLRPEQKLGEFGIDSMLAAEFRVAIFHSLEVDVPFVKLLDKNTSVQSLAQLIMAGLEAREQKSEL</sequence>
<dbReference type="Gene3D" id="3.10.129.110">
    <property type="entry name" value="Polyketide synthase dehydratase"/>
    <property type="match status" value="1"/>
</dbReference>
<dbReference type="InterPro" id="IPR018201">
    <property type="entry name" value="Ketoacyl_synth_AS"/>
</dbReference>
<dbReference type="SUPFAM" id="SSF55048">
    <property type="entry name" value="Probable ACP-binding domain of malonyl-CoA ACP transacylase"/>
    <property type="match status" value="1"/>
</dbReference>
<keyword evidence="5" id="KW-0560">Oxidoreductase</keyword>
<dbReference type="InterPro" id="IPR020807">
    <property type="entry name" value="PKS_DH"/>
</dbReference>
<dbReference type="SUPFAM" id="SSF51735">
    <property type="entry name" value="NAD(P)-binding Rossmann-fold domains"/>
    <property type="match status" value="2"/>
</dbReference>
<evidence type="ECO:0000259" key="9">
    <source>
        <dbReference type="PROSITE" id="PS50075"/>
    </source>
</evidence>
<dbReference type="EMBL" id="MW373494">
    <property type="protein sequence ID" value="UPN67566.1"/>
    <property type="molecule type" value="mRNA"/>
</dbReference>
<dbReference type="GO" id="GO:0016491">
    <property type="term" value="F:oxidoreductase activity"/>
    <property type="evidence" value="ECO:0007669"/>
    <property type="project" value="UniProtKB-KW"/>
</dbReference>
<dbReference type="Pfam" id="PF02801">
    <property type="entry name" value="Ketoacyl-synt_C"/>
    <property type="match status" value="1"/>
</dbReference>
<dbReference type="InterPro" id="IPR013149">
    <property type="entry name" value="ADH-like_C"/>
</dbReference>
<dbReference type="Pfam" id="PF23114">
    <property type="entry name" value="NAD-bd_HRPKS_sdrA"/>
    <property type="match status" value="1"/>
</dbReference>
<feature type="domain" description="Carrier" evidence="9">
    <location>
        <begin position="2181"/>
        <end position="2259"/>
    </location>
</feature>
<dbReference type="Pfam" id="PF00698">
    <property type="entry name" value="Acyl_transf_1"/>
    <property type="match status" value="1"/>
</dbReference>
<dbReference type="InterPro" id="IPR014031">
    <property type="entry name" value="Ketoacyl_synth_C"/>
</dbReference>
<dbReference type="GO" id="GO:0008270">
    <property type="term" value="F:zinc ion binding"/>
    <property type="evidence" value="ECO:0007669"/>
    <property type="project" value="InterPro"/>
</dbReference>
<dbReference type="CDD" id="cd00833">
    <property type="entry name" value="PKS"/>
    <property type="match status" value="1"/>
</dbReference>
<dbReference type="InterPro" id="IPR011032">
    <property type="entry name" value="GroES-like_sf"/>
</dbReference>
<dbReference type="SMART" id="SM00822">
    <property type="entry name" value="PKS_KR"/>
    <property type="match status" value="1"/>
</dbReference>
<dbReference type="InterPro" id="IPR016035">
    <property type="entry name" value="Acyl_Trfase/lysoPLipase"/>
</dbReference>
<dbReference type="InterPro" id="IPR020843">
    <property type="entry name" value="ER"/>
</dbReference>
<feature type="active site" description="Proton donor; for dehydratase activity" evidence="8">
    <location>
        <position position="1042"/>
    </location>
</feature>
<evidence type="ECO:0000256" key="3">
    <source>
        <dbReference type="ARBA" id="ARBA00022679"/>
    </source>
</evidence>
<reference evidence="12" key="1">
    <citation type="submission" date="2020-12" db="EMBL/GenBank/DDBJ databases">
        <authorList>
            <person name="Li J."/>
            <person name="Zhen H."/>
            <person name="Chen Y."/>
            <person name="Liu L."/>
        </authorList>
    </citation>
    <scope>NUCLEOTIDE SEQUENCE</scope>
</reference>
<dbReference type="InterPro" id="IPR057326">
    <property type="entry name" value="KR_dom"/>
</dbReference>
<evidence type="ECO:0000256" key="2">
    <source>
        <dbReference type="ARBA" id="ARBA00022553"/>
    </source>
</evidence>
<accession>A0A8U0AS51</accession>
<dbReference type="InterPro" id="IPR056501">
    <property type="entry name" value="NAD-bd_HRPKS_sdrA"/>
</dbReference>
<evidence type="ECO:0000256" key="1">
    <source>
        <dbReference type="ARBA" id="ARBA00022450"/>
    </source>
</evidence>
<dbReference type="SMART" id="SM00827">
    <property type="entry name" value="PKS_AT"/>
    <property type="match status" value="1"/>
</dbReference>
<dbReference type="GO" id="GO:0004315">
    <property type="term" value="F:3-oxoacyl-[acyl-carrier-protein] synthase activity"/>
    <property type="evidence" value="ECO:0007669"/>
    <property type="project" value="InterPro"/>
</dbReference>
<evidence type="ECO:0000256" key="5">
    <source>
        <dbReference type="ARBA" id="ARBA00023002"/>
    </source>
</evidence>
<dbReference type="GO" id="GO:0006633">
    <property type="term" value="P:fatty acid biosynthetic process"/>
    <property type="evidence" value="ECO:0007669"/>
    <property type="project" value="InterPro"/>
</dbReference>
<dbReference type="SUPFAM" id="SSF53901">
    <property type="entry name" value="Thiolase-like"/>
    <property type="match status" value="1"/>
</dbReference>
<dbReference type="InterPro" id="IPR014030">
    <property type="entry name" value="Ketoacyl_synth_N"/>
</dbReference>
<keyword evidence="2" id="KW-0597">Phosphoprotein</keyword>
<dbReference type="PANTHER" id="PTHR43775:SF50">
    <property type="entry name" value="HIGHLY REDUCING POLYKETIDE SYNTHASE SRDA"/>
    <property type="match status" value="1"/>
</dbReference>
<dbReference type="SMART" id="SM00825">
    <property type="entry name" value="PKS_KS"/>
    <property type="match status" value="1"/>
</dbReference>
<dbReference type="PROSITE" id="PS01162">
    <property type="entry name" value="QOR_ZETA_CRYSTAL"/>
    <property type="match status" value="1"/>
</dbReference>